<keyword evidence="4" id="KW-0378">Hydrolase</keyword>
<keyword evidence="4" id="KW-0694">RNA-binding</keyword>
<dbReference type="InterPro" id="IPR006298">
    <property type="entry name" value="BipA"/>
</dbReference>
<organism evidence="5 6">
    <name type="scientific">Cytobacillus firmus</name>
    <name type="common">Bacillus firmus</name>
    <dbReference type="NCBI Taxonomy" id="1399"/>
    <lineage>
        <taxon>Bacteria</taxon>
        <taxon>Bacillati</taxon>
        <taxon>Bacillota</taxon>
        <taxon>Bacilli</taxon>
        <taxon>Bacillales</taxon>
        <taxon>Bacillaceae</taxon>
        <taxon>Cytobacillus</taxon>
    </lineage>
</organism>
<dbReference type="Pfam" id="PF03144">
    <property type="entry name" value="GTP_EFTU_D2"/>
    <property type="match status" value="1"/>
</dbReference>
<dbReference type="GeneID" id="67523479"/>
<dbReference type="InterPro" id="IPR042116">
    <property type="entry name" value="TypA/BipA_C"/>
</dbReference>
<dbReference type="GO" id="GO:0000027">
    <property type="term" value="P:ribosomal large subunit assembly"/>
    <property type="evidence" value="ECO:0007669"/>
    <property type="project" value="UniProtKB-UniRule"/>
</dbReference>
<dbReference type="Pfam" id="PF21018">
    <property type="entry name" value="BipA_C"/>
    <property type="match status" value="1"/>
</dbReference>
<dbReference type="FunFam" id="2.40.30.10:FF:000016">
    <property type="entry name" value="GTP-binding protein TypA"/>
    <property type="match status" value="1"/>
</dbReference>
<dbReference type="Gene3D" id="2.40.30.10">
    <property type="entry name" value="Translation factors"/>
    <property type="match status" value="1"/>
</dbReference>
<dbReference type="Gene3D" id="2.40.50.250">
    <property type="entry name" value="bipa protein"/>
    <property type="match status" value="1"/>
</dbReference>
<dbReference type="NCBIfam" id="TIGR00231">
    <property type="entry name" value="small_GTP"/>
    <property type="match status" value="1"/>
</dbReference>
<dbReference type="RefSeq" id="WP_035328642.1">
    <property type="nucleotide sequence ID" value="NZ_CANMEA010000001.1"/>
</dbReference>
<keyword evidence="4" id="KW-0820">tRNA-binding</keyword>
<dbReference type="InterPro" id="IPR000640">
    <property type="entry name" value="EFG_V-like"/>
</dbReference>
<dbReference type="InterPro" id="IPR005225">
    <property type="entry name" value="Small_GTP-bd"/>
</dbReference>
<dbReference type="InterPro" id="IPR009000">
    <property type="entry name" value="Transl_B-barrel_sf"/>
</dbReference>
<dbReference type="CDD" id="cd03710">
    <property type="entry name" value="BipA_TypA_C"/>
    <property type="match status" value="1"/>
</dbReference>
<dbReference type="GO" id="GO:0005525">
    <property type="term" value="F:GTP binding"/>
    <property type="evidence" value="ECO:0007669"/>
    <property type="project" value="UniProtKB-UniRule"/>
</dbReference>
<dbReference type="Gene3D" id="3.30.70.240">
    <property type="match status" value="1"/>
</dbReference>
<gene>
    <name evidence="5" type="primary">typA</name>
    <name evidence="4" type="synonym">bipA</name>
    <name evidence="5" type="ORF">OD459_05740</name>
</gene>
<evidence type="ECO:0000256" key="2">
    <source>
        <dbReference type="ARBA" id="ARBA00023134"/>
    </source>
</evidence>
<dbReference type="EMBL" id="CP107027">
    <property type="protein sequence ID" value="UYG96532.1"/>
    <property type="molecule type" value="Genomic_DNA"/>
</dbReference>
<evidence type="ECO:0000256" key="4">
    <source>
        <dbReference type="HAMAP-Rule" id="MF_00849"/>
    </source>
</evidence>
<dbReference type="AlphaFoldDB" id="A0A0J5VVG3"/>
<dbReference type="GO" id="GO:0003924">
    <property type="term" value="F:GTPase activity"/>
    <property type="evidence" value="ECO:0007669"/>
    <property type="project" value="UniProtKB-UniRule"/>
</dbReference>
<dbReference type="GO" id="GO:1990904">
    <property type="term" value="C:ribonucleoprotein complex"/>
    <property type="evidence" value="ECO:0007669"/>
    <property type="project" value="TreeGrafter"/>
</dbReference>
<feature type="binding site" evidence="4">
    <location>
        <begin position="130"/>
        <end position="133"/>
    </location>
    <ligand>
        <name>GTP</name>
        <dbReference type="ChEBI" id="CHEBI:37565"/>
    </ligand>
</feature>
<dbReference type="CDD" id="cd01891">
    <property type="entry name" value="TypA_BipA"/>
    <property type="match status" value="1"/>
</dbReference>
<accession>A0A0J5VVG3</accession>
<dbReference type="Proteomes" id="UP001163104">
    <property type="component" value="Chromosome"/>
</dbReference>
<dbReference type="SUPFAM" id="SSF50447">
    <property type="entry name" value="Translation proteins"/>
    <property type="match status" value="1"/>
</dbReference>
<dbReference type="EC" id="3.6.5.-" evidence="4"/>
<sequence length="612" mass="68837">MKLREDIRNIAIIAHVDHGKTTLVDELLKQSGTFRSNEHVEERAMDSNDLERERGITILAKNTAVKYKDTRINILDTPGHADFGGEVERIMKMVDGVLLVVDAYEGCMPQTRFVLKKALEQKLTPIVVVNKIDKPSARPTEVVDEVIDLFIELGADEDQLEFPVIYASAISGTSSVTPDKQDDDMHSLYEAIIEHIPGPADNREEPLQFQVALLDYNDYVGRIGIGRVFRGTIKVGQQVALMKLDGSVKQFRVTKIFGFFGLKREEIQEAYPGDLIAVSGMEDINVGETVCPVEHQEALPVLRIDEPTLQMTFLVNNSPFAGREGKYITSRKVEERLRAQLETDVSLRVENTDSPDAWVVSGRGELHLSILIENMRREGFELQVSKPEVIIREIDGVRCEPVERVQIDVPEDNTGSIIESMGTRKGEMLDMVNNGNGQVRLTFNVPARGLIGYSTEFMTLTRGYGIINHTFDSYQPEIKGQIGGRSKGVLVSMESGKSSTYGIMQVEDRGTIFVEPGTEIYEGMIVGEHTRENDLTVNITKVKHATNIRSANKDQTNVIKKPRIMTLEEALEYLNDDELLEVTPESIRLRKKLLDKNERERMAKKKKYAETN</sequence>
<dbReference type="HAMAP" id="MF_00849">
    <property type="entry name" value="BipA"/>
    <property type="match status" value="1"/>
</dbReference>
<keyword evidence="4" id="KW-0699">rRNA-binding</keyword>
<dbReference type="NCBIfam" id="TIGR01394">
    <property type="entry name" value="TypA_BipA"/>
    <property type="match status" value="1"/>
</dbReference>
<dbReference type="InterPro" id="IPR035647">
    <property type="entry name" value="EFG_III/V"/>
</dbReference>
<dbReference type="SUPFAM" id="SSF52540">
    <property type="entry name" value="P-loop containing nucleoside triphosphate hydrolases"/>
    <property type="match status" value="1"/>
</dbReference>
<dbReference type="GO" id="GO:0019843">
    <property type="term" value="F:rRNA binding"/>
    <property type="evidence" value="ECO:0007669"/>
    <property type="project" value="UniProtKB-KW"/>
</dbReference>
<dbReference type="GO" id="GO:0010467">
    <property type="term" value="P:gene expression"/>
    <property type="evidence" value="ECO:0007669"/>
    <property type="project" value="UniProtKB-ARBA"/>
</dbReference>
<keyword evidence="2 4" id="KW-0342">GTP-binding</keyword>
<keyword evidence="1 4" id="KW-0547">Nucleotide-binding</keyword>
<dbReference type="Pfam" id="PF00009">
    <property type="entry name" value="GTP_EFTU"/>
    <property type="match status" value="1"/>
</dbReference>
<dbReference type="GO" id="GO:0009409">
    <property type="term" value="P:response to cold"/>
    <property type="evidence" value="ECO:0007669"/>
    <property type="project" value="UniProtKB-ARBA"/>
</dbReference>
<dbReference type="InterPro" id="IPR041095">
    <property type="entry name" value="EFG_II"/>
</dbReference>
<dbReference type="GO" id="GO:0043022">
    <property type="term" value="F:ribosome binding"/>
    <property type="evidence" value="ECO:0007669"/>
    <property type="project" value="UniProtKB-UniRule"/>
</dbReference>
<dbReference type="GO" id="GO:0000049">
    <property type="term" value="F:tRNA binding"/>
    <property type="evidence" value="ECO:0007669"/>
    <property type="project" value="UniProtKB-KW"/>
</dbReference>
<dbReference type="Gene3D" id="3.40.50.300">
    <property type="entry name" value="P-loop containing nucleotide triphosphate hydrolases"/>
    <property type="match status" value="1"/>
</dbReference>
<dbReference type="FunFam" id="2.40.50.250:FF:000001">
    <property type="entry name" value="GTP-binding protein TypA"/>
    <property type="match status" value="1"/>
</dbReference>
<dbReference type="InterPro" id="IPR047043">
    <property type="entry name" value="BipA_III"/>
</dbReference>
<dbReference type="FunFam" id="3.30.70.240:FF:000002">
    <property type="entry name" value="GTP-binding protein TypA"/>
    <property type="match status" value="1"/>
</dbReference>
<dbReference type="PANTHER" id="PTHR42908">
    <property type="entry name" value="TRANSLATION ELONGATION FACTOR-RELATED"/>
    <property type="match status" value="1"/>
</dbReference>
<evidence type="ECO:0000313" key="6">
    <source>
        <dbReference type="Proteomes" id="UP001163104"/>
    </source>
</evidence>
<comment type="function">
    <text evidence="4">A 50S ribosomal subunit assembly protein with GTPase activity, required for 50S subunit assembly at low temperatures, may also play a role in translation. Binds GTP and analogs. Binds the 70S ribosome between the 30S and 50S subunits, in a similar position as ribosome-bound EF-G; it contacts a number of ribosomal proteins, both rRNAs and the A-site tRNA.</text>
</comment>
<dbReference type="InterPro" id="IPR047042">
    <property type="entry name" value="BipA_II"/>
</dbReference>
<dbReference type="GO" id="GO:0005829">
    <property type="term" value="C:cytosol"/>
    <property type="evidence" value="ECO:0007669"/>
    <property type="project" value="TreeGrafter"/>
</dbReference>
<comment type="subunit">
    <text evidence="4">Monomer.</text>
</comment>
<dbReference type="PROSITE" id="PS51722">
    <property type="entry name" value="G_TR_2"/>
    <property type="match status" value="1"/>
</dbReference>
<dbReference type="InterPro" id="IPR027417">
    <property type="entry name" value="P-loop_NTPase"/>
</dbReference>
<reference evidence="5" key="1">
    <citation type="submission" date="2022-10" db="EMBL/GenBank/DDBJ databases">
        <title>Mechanism of multi-heavy metal repair in Cytobacillus Firmus M7.</title>
        <authorList>
            <person name="Li X."/>
            <person name="Yu C."/>
        </authorList>
    </citation>
    <scope>NUCLEOTIDE SEQUENCE</scope>
    <source>
        <strain evidence="5">M7</strain>
    </source>
</reference>
<dbReference type="Pfam" id="PF00679">
    <property type="entry name" value="EFG_C"/>
    <property type="match status" value="1"/>
</dbReference>
<comment type="catalytic activity">
    <reaction evidence="3 4">
        <text>GTP + H2O = GDP + phosphate + H(+)</text>
        <dbReference type="Rhea" id="RHEA:19669"/>
        <dbReference type="ChEBI" id="CHEBI:15377"/>
        <dbReference type="ChEBI" id="CHEBI:15378"/>
        <dbReference type="ChEBI" id="CHEBI:37565"/>
        <dbReference type="ChEBI" id="CHEBI:43474"/>
        <dbReference type="ChEBI" id="CHEBI:58189"/>
    </reaction>
</comment>
<dbReference type="SMART" id="SM00838">
    <property type="entry name" value="EFG_C"/>
    <property type="match status" value="1"/>
</dbReference>
<dbReference type="FunFam" id="3.30.70.870:FF:000003">
    <property type="entry name" value="GTP-binding protein TypA"/>
    <property type="match status" value="1"/>
</dbReference>
<comment type="subcellular location">
    <subcellularLocation>
        <location evidence="4">Cytoplasm</location>
    </subcellularLocation>
    <text evidence="4">Binds to ribosomes.</text>
</comment>
<comment type="similarity">
    <text evidence="4">Belongs to the TRAFAC class translation factor GTPase superfamily. Classic translation factor GTPase family. BipA subfamily.</text>
</comment>
<proteinExistence type="inferred from homology"/>
<dbReference type="PROSITE" id="PS00301">
    <property type="entry name" value="G_TR_1"/>
    <property type="match status" value="1"/>
</dbReference>
<dbReference type="FunFam" id="3.40.50.300:FF:000055">
    <property type="entry name" value="GTP-binding protein TypA"/>
    <property type="match status" value="1"/>
</dbReference>
<dbReference type="Gene3D" id="3.30.70.870">
    <property type="entry name" value="Elongation Factor G (Translational Gtpase), domain 3"/>
    <property type="match status" value="1"/>
</dbReference>
<dbReference type="InterPro" id="IPR047041">
    <property type="entry name" value="BipA_GTP-bd_dom"/>
</dbReference>
<dbReference type="InterPro" id="IPR048876">
    <property type="entry name" value="BipA_C"/>
</dbReference>
<evidence type="ECO:0000256" key="1">
    <source>
        <dbReference type="ARBA" id="ARBA00022741"/>
    </source>
</evidence>
<dbReference type="SUPFAM" id="SSF54980">
    <property type="entry name" value="EF-G C-terminal domain-like"/>
    <property type="match status" value="2"/>
</dbReference>
<keyword evidence="4" id="KW-0690">Ribosome biogenesis</keyword>
<protein>
    <recommendedName>
        <fullName evidence="4">Large ribosomal subunit assembly factor BipA</fullName>
        <ecNumber evidence="4">3.6.5.-</ecNumber>
    </recommendedName>
    <alternativeName>
        <fullName evidence="4">GTP-binding protein BipA</fullName>
    </alternativeName>
</protein>
<evidence type="ECO:0000313" key="5">
    <source>
        <dbReference type="EMBL" id="UYG96532.1"/>
    </source>
</evidence>
<dbReference type="PANTHER" id="PTHR42908:SF8">
    <property type="entry name" value="TR-TYPE G DOMAIN-CONTAINING PROTEIN"/>
    <property type="match status" value="1"/>
</dbReference>
<dbReference type="CDD" id="cd03691">
    <property type="entry name" value="BipA_TypA_II"/>
    <property type="match status" value="1"/>
</dbReference>
<name>A0A0J5VVG3_CYTFI</name>
<dbReference type="OrthoDB" id="9804431at2"/>
<dbReference type="PRINTS" id="PR00315">
    <property type="entry name" value="ELONGATNFCT"/>
</dbReference>
<keyword evidence="4" id="KW-0963">Cytoplasm</keyword>
<feature type="binding site" evidence="4">
    <location>
        <begin position="17"/>
        <end position="22"/>
    </location>
    <ligand>
        <name>GTP</name>
        <dbReference type="ChEBI" id="CHEBI:37565"/>
    </ligand>
</feature>
<dbReference type="InterPro" id="IPR031157">
    <property type="entry name" value="G_TR_CS"/>
</dbReference>
<evidence type="ECO:0000256" key="3">
    <source>
        <dbReference type="ARBA" id="ARBA00048548"/>
    </source>
</evidence>
<dbReference type="InterPro" id="IPR035651">
    <property type="entry name" value="BipA_V"/>
</dbReference>
<dbReference type="InterPro" id="IPR000795">
    <property type="entry name" value="T_Tr_GTP-bd_dom"/>
</dbReference>
<dbReference type="CDD" id="cd16263">
    <property type="entry name" value="BipA_III"/>
    <property type="match status" value="1"/>
</dbReference>
<dbReference type="InterPro" id="IPR004161">
    <property type="entry name" value="EFTu-like_2"/>
</dbReference>
<dbReference type="Pfam" id="PF14492">
    <property type="entry name" value="EFG_III"/>
    <property type="match status" value="1"/>
</dbReference>